<dbReference type="InterPro" id="IPR013762">
    <property type="entry name" value="Integrase-like_cat_sf"/>
</dbReference>
<dbReference type="Proteomes" id="UP000198307">
    <property type="component" value="Unassembled WGS sequence"/>
</dbReference>
<keyword evidence="2" id="KW-0175">Coiled coil</keyword>
<dbReference type="SUPFAM" id="SSF56349">
    <property type="entry name" value="DNA breaking-rejoining enzymes"/>
    <property type="match status" value="1"/>
</dbReference>
<evidence type="ECO:0008006" key="6">
    <source>
        <dbReference type="Google" id="ProtNLM"/>
    </source>
</evidence>
<reference evidence="4 5" key="1">
    <citation type="submission" date="2017-07" db="EMBL/GenBank/DDBJ databases">
        <authorList>
            <person name="Sun Z.S."/>
            <person name="Albrecht U."/>
            <person name="Echele G."/>
            <person name="Lee C.C."/>
        </authorList>
    </citation>
    <scope>NUCLEOTIDE SEQUENCE [LARGE SCALE GENOMIC DNA]</scope>
    <source>
        <strain evidence="4 5">DSM 14827</strain>
    </source>
</reference>
<proteinExistence type="predicted"/>
<dbReference type="EMBL" id="FZQB01000002">
    <property type="protein sequence ID" value="SNT71927.1"/>
    <property type="molecule type" value="Genomic_DNA"/>
</dbReference>
<evidence type="ECO:0000256" key="1">
    <source>
        <dbReference type="ARBA" id="ARBA00023172"/>
    </source>
</evidence>
<feature type="region of interest" description="Disordered" evidence="3">
    <location>
        <begin position="191"/>
        <end position="213"/>
    </location>
</feature>
<accession>A0A239PQC3</accession>
<evidence type="ECO:0000313" key="5">
    <source>
        <dbReference type="Proteomes" id="UP000198307"/>
    </source>
</evidence>
<dbReference type="InterPro" id="IPR011010">
    <property type="entry name" value="DNA_brk_join_enz"/>
</dbReference>
<dbReference type="GO" id="GO:0003677">
    <property type="term" value="F:DNA binding"/>
    <property type="evidence" value="ECO:0007669"/>
    <property type="project" value="InterPro"/>
</dbReference>
<dbReference type="GO" id="GO:0006310">
    <property type="term" value="P:DNA recombination"/>
    <property type="evidence" value="ECO:0007669"/>
    <property type="project" value="UniProtKB-KW"/>
</dbReference>
<dbReference type="OrthoDB" id="7222937at2"/>
<keyword evidence="1" id="KW-0233">DNA recombination</keyword>
<evidence type="ECO:0000313" key="4">
    <source>
        <dbReference type="EMBL" id="SNT71927.1"/>
    </source>
</evidence>
<dbReference type="AlphaFoldDB" id="A0A239PQC3"/>
<evidence type="ECO:0000256" key="3">
    <source>
        <dbReference type="SAM" id="MobiDB-lite"/>
    </source>
</evidence>
<name>A0A239PQC3_9RHOB</name>
<keyword evidence="5" id="KW-1185">Reference proteome</keyword>
<organism evidence="4 5">
    <name type="scientific">Paracoccus seriniphilus</name>
    <dbReference type="NCBI Taxonomy" id="184748"/>
    <lineage>
        <taxon>Bacteria</taxon>
        <taxon>Pseudomonadati</taxon>
        <taxon>Pseudomonadota</taxon>
        <taxon>Alphaproteobacteria</taxon>
        <taxon>Rhodobacterales</taxon>
        <taxon>Paracoccaceae</taxon>
        <taxon>Paracoccus</taxon>
    </lineage>
</organism>
<sequence>MDHLKPEHVALLTEMARFQIAAHEALRACAEPRSEAAASYAVQTERATQDMLRRALALGDRSPAVEPLREMAQRLGITLDENSADWRALAFQGLRVMLDVSRERERREFGHHDEPTPIFRSVMASRSASPVAAVPGLVAQPPALAPIVPAAAAPTVFPVAVPTMPTTTTSAEPQMACPVQNRVVETPAKTGPSEIVRKPTASADEETEISRSNLAPQDDDTAFRIKLRPPLLMNIDMRDLSPETQEVLQTKPRGITLLEGIKLMKELKLAGYGDDFSMEQTGDAAAGKKWKSNSGSKANVAEKFWVEFIGNVPFEEADQDDIRDALKILPELPYQHSKGKDKFVAKNGFRALIEDLNAEEERAEKDALKALGNGPEVTEADREKARLDAHIPRLRAETRAKHRGYIKSVGKMLYDLQLIDRNPFEICSVPNKLKDKWKKNEQKRKRVCWDDRIYTFLGSPAFQGPFEDPGEPFYWIPLLARLMGMREEEACQLGPDDFGSDTGISYVDVKVLDANNVKTIDSQRRIPVHPTLIELGLLKLVELRRKQGTHRLFVNLTRGKSKGTFSENYTKKFNYYRKKNGVYWEGYDLHAMRTSFNSDLMNHDKSDAIRCLLMGHDPVDEGAKSYSQGLKLATLYERICDVELDVSMIARPFDNRESIGFQGKVVDFRSAAR</sequence>
<feature type="coiled-coil region" evidence="2">
    <location>
        <begin position="346"/>
        <end position="373"/>
    </location>
</feature>
<gene>
    <name evidence="4" type="ORF">SAMN05444959_102449</name>
</gene>
<protein>
    <recommendedName>
        <fullName evidence="6">Phage integrase family protein</fullName>
    </recommendedName>
</protein>
<dbReference type="RefSeq" id="WP_089343254.1">
    <property type="nucleotide sequence ID" value="NZ_CP067129.1"/>
</dbReference>
<evidence type="ECO:0000256" key="2">
    <source>
        <dbReference type="SAM" id="Coils"/>
    </source>
</evidence>
<dbReference type="GO" id="GO:0015074">
    <property type="term" value="P:DNA integration"/>
    <property type="evidence" value="ECO:0007669"/>
    <property type="project" value="InterPro"/>
</dbReference>
<dbReference type="Gene3D" id="1.10.443.10">
    <property type="entry name" value="Intergrase catalytic core"/>
    <property type="match status" value="1"/>
</dbReference>